<protein>
    <submittedName>
        <fullName evidence="12">Unannotated protein</fullName>
    </submittedName>
</protein>
<keyword evidence="6 9" id="KW-1133">Transmembrane helix</keyword>
<comment type="subcellular location">
    <subcellularLocation>
        <location evidence="1">Cell membrane</location>
        <topology evidence="1">Multi-pass membrane protein</topology>
    </subcellularLocation>
</comment>
<dbReference type="SMART" id="SM01091">
    <property type="entry name" value="CorC_HlyC"/>
    <property type="match status" value="1"/>
</dbReference>
<dbReference type="Pfam" id="PF01595">
    <property type="entry name" value="CNNM"/>
    <property type="match status" value="1"/>
</dbReference>
<reference evidence="12" key="1">
    <citation type="submission" date="2020-05" db="EMBL/GenBank/DDBJ databases">
        <authorList>
            <person name="Chiriac C."/>
            <person name="Salcher M."/>
            <person name="Ghai R."/>
            <person name="Kavagutti S V."/>
        </authorList>
    </citation>
    <scope>NUCLEOTIDE SEQUENCE</scope>
</reference>
<sequence>MNWYSILTVIVTLFFAGMAAMLRTAIDSTSITLIEEKADNGSKSAMRLVKIIRKPAPAVNALVFVQLALTVLATILATETLVVETQRGFSVFWVVILLTFVGYIFIGVAPATLGRQHAEKITLLLARPIALLGQIFSPLTTVLIFIGNAITPGKGFRQGPFASTSHLRDLLDIAEADQVIEDDEAQMLHSVFDLGETHVREVMVPRTEMVWIEKDKTLRQAVSLALRSGYSRIPVIGEDGDDVVGVVYLKDLIKRTFEHRDAENAERVDSLMRPPYFVPDSKLVDELLKEMQGARVHLAIAVDEYGGTAGIITIEDIIEEIVGEISDEFDSDAPEVVQLSEDSYRVSSRMNIDDFANLIELKLTSDDEEAVDTVAGLMALKLERVAIPGSAIVIAGWRLTAESGVGRRNRVATVLAEREIPVEAETAEDQ</sequence>
<dbReference type="SUPFAM" id="SSF54631">
    <property type="entry name" value="CBS-domain pair"/>
    <property type="match status" value="1"/>
</dbReference>
<evidence type="ECO:0000259" key="11">
    <source>
        <dbReference type="PROSITE" id="PS51846"/>
    </source>
</evidence>
<evidence type="ECO:0000256" key="5">
    <source>
        <dbReference type="ARBA" id="ARBA00022737"/>
    </source>
</evidence>
<dbReference type="FunFam" id="3.10.580.10:FF:000002">
    <property type="entry name" value="Magnesium/cobalt efflux protein CorC"/>
    <property type="match status" value="1"/>
</dbReference>
<dbReference type="GO" id="GO:0050660">
    <property type="term" value="F:flavin adenine dinucleotide binding"/>
    <property type="evidence" value="ECO:0007669"/>
    <property type="project" value="InterPro"/>
</dbReference>
<dbReference type="PROSITE" id="PS51846">
    <property type="entry name" value="CNNM"/>
    <property type="match status" value="1"/>
</dbReference>
<dbReference type="InterPro" id="IPR046342">
    <property type="entry name" value="CBS_dom_sf"/>
</dbReference>
<dbReference type="PROSITE" id="PS51371">
    <property type="entry name" value="CBS"/>
    <property type="match status" value="2"/>
</dbReference>
<evidence type="ECO:0000313" key="12">
    <source>
        <dbReference type="EMBL" id="CAB4576526.1"/>
    </source>
</evidence>
<evidence type="ECO:0000256" key="8">
    <source>
        <dbReference type="ARBA" id="ARBA00023136"/>
    </source>
</evidence>
<dbReference type="GO" id="GO:0005886">
    <property type="term" value="C:plasma membrane"/>
    <property type="evidence" value="ECO:0007669"/>
    <property type="project" value="UniProtKB-SubCell"/>
</dbReference>
<evidence type="ECO:0000256" key="3">
    <source>
        <dbReference type="ARBA" id="ARBA00022475"/>
    </source>
</evidence>
<evidence type="ECO:0000256" key="1">
    <source>
        <dbReference type="ARBA" id="ARBA00004651"/>
    </source>
</evidence>
<dbReference type="InterPro" id="IPR044751">
    <property type="entry name" value="Ion_transp-like_CBS"/>
</dbReference>
<dbReference type="PANTHER" id="PTHR22777">
    <property type="entry name" value="HEMOLYSIN-RELATED"/>
    <property type="match status" value="1"/>
</dbReference>
<dbReference type="InterPro" id="IPR016169">
    <property type="entry name" value="FAD-bd_PCMH_sub2"/>
</dbReference>
<dbReference type="Pfam" id="PF03471">
    <property type="entry name" value="CorC_HlyC"/>
    <property type="match status" value="1"/>
</dbReference>
<dbReference type="PANTHER" id="PTHR22777:SF32">
    <property type="entry name" value="UPF0053 INNER MEMBRANE PROTEIN YFJD"/>
    <property type="match status" value="1"/>
</dbReference>
<evidence type="ECO:0000256" key="9">
    <source>
        <dbReference type="SAM" id="Phobius"/>
    </source>
</evidence>
<name>A0A6J6EL25_9ZZZZ</name>
<accession>A0A6J6EL25</accession>
<keyword evidence="3" id="KW-1003">Cell membrane</keyword>
<dbReference type="SUPFAM" id="SSF56176">
    <property type="entry name" value="FAD-binding/transporter-associated domain-like"/>
    <property type="match status" value="1"/>
</dbReference>
<keyword evidence="5" id="KW-0677">Repeat</keyword>
<evidence type="ECO:0000259" key="10">
    <source>
        <dbReference type="PROSITE" id="PS51371"/>
    </source>
</evidence>
<dbReference type="InterPro" id="IPR002550">
    <property type="entry name" value="CNNM"/>
</dbReference>
<feature type="domain" description="CNNM transmembrane" evidence="11">
    <location>
        <begin position="1"/>
        <end position="184"/>
    </location>
</feature>
<evidence type="ECO:0000256" key="7">
    <source>
        <dbReference type="ARBA" id="ARBA00023122"/>
    </source>
</evidence>
<dbReference type="Pfam" id="PF00571">
    <property type="entry name" value="CBS"/>
    <property type="match status" value="2"/>
</dbReference>
<gene>
    <name evidence="12" type="ORF">UFOPK1726_00603</name>
</gene>
<dbReference type="InterPro" id="IPR000644">
    <property type="entry name" value="CBS_dom"/>
</dbReference>
<dbReference type="EMBL" id="CAEZTT010000058">
    <property type="protein sequence ID" value="CAB4576526.1"/>
    <property type="molecule type" value="Genomic_DNA"/>
</dbReference>
<feature type="transmembrane region" description="Helical" evidence="9">
    <location>
        <begin position="56"/>
        <end position="78"/>
    </location>
</feature>
<dbReference type="Gene3D" id="3.30.465.10">
    <property type="match status" value="1"/>
</dbReference>
<dbReference type="InterPro" id="IPR036318">
    <property type="entry name" value="FAD-bd_PCMH-like_sf"/>
</dbReference>
<evidence type="ECO:0000256" key="4">
    <source>
        <dbReference type="ARBA" id="ARBA00022692"/>
    </source>
</evidence>
<dbReference type="AlphaFoldDB" id="A0A6J6EL25"/>
<dbReference type="SMART" id="SM00116">
    <property type="entry name" value="CBS"/>
    <property type="match status" value="2"/>
</dbReference>
<proteinExistence type="inferred from homology"/>
<evidence type="ECO:0000256" key="2">
    <source>
        <dbReference type="ARBA" id="ARBA00006337"/>
    </source>
</evidence>
<keyword evidence="8 9" id="KW-0472">Membrane</keyword>
<feature type="domain" description="CBS" evidence="10">
    <location>
        <begin position="203"/>
        <end position="262"/>
    </location>
</feature>
<keyword evidence="4 9" id="KW-0812">Transmembrane</keyword>
<dbReference type="Gene3D" id="3.10.580.10">
    <property type="entry name" value="CBS-domain"/>
    <property type="match status" value="1"/>
</dbReference>
<keyword evidence="7" id="KW-0129">CBS domain</keyword>
<feature type="transmembrane region" description="Helical" evidence="9">
    <location>
        <begin position="6"/>
        <end position="26"/>
    </location>
</feature>
<comment type="similarity">
    <text evidence="2">Belongs to the UPF0053 family.</text>
</comment>
<feature type="domain" description="CBS" evidence="10">
    <location>
        <begin position="271"/>
        <end position="328"/>
    </location>
</feature>
<evidence type="ECO:0000256" key="6">
    <source>
        <dbReference type="ARBA" id="ARBA00022989"/>
    </source>
</evidence>
<feature type="transmembrane region" description="Helical" evidence="9">
    <location>
        <begin position="90"/>
        <end position="113"/>
    </location>
</feature>
<dbReference type="CDD" id="cd04590">
    <property type="entry name" value="CBS_pair_CorC_HlyC_assoc"/>
    <property type="match status" value="1"/>
</dbReference>
<feature type="transmembrane region" description="Helical" evidence="9">
    <location>
        <begin position="125"/>
        <end position="147"/>
    </location>
</feature>
<organism evidence="12">
    <name type="scientific">freshwater metagenome</name>
    <dbReference type="NCBI Taxonomy" id="449393"/>
    <lineage>
        <taxon>unclassified sequences</taxon>
        <taxon>metagenomes</taxon>
        <taxon>ecological metagenomes</taxon>
    </lineage>
</organism>
<dbReference type="InterPro" id="IPR005170">
    <property type="entry name" value="Transptr-assoc_dom"/>
</dbReference>